<dbReference type="SUPFAM" id="SSF56059">
    <property type="entry name" value="Glutathione synthetase ATP-binding domain-like"/>
    <property type="match status" value="1"/>
</dbReference>
<evidence type="ECO:0000256" key="2">
    <source>
        <dbReference type="ARBA" id="ARBA00022598"/>
    </source>
</evidence>
<dbReference type="CDD" id="cd06850">
    <property type="entry name" value="biotinyl_domain"/>
    <property type="match status" value="1"/>
</dbReference>
<dbReference type="PROSITE" id="PS50975">
    <property type="entry name" value="ATP_GRASP"/>
    <property type="match status" value="1"/>
</dbReference>
<dbReference type="EMBL" id="CP045503">
    <property type="protein sequence ID" value="QPG58864.1"/>
    <property type="molecule type" value="Genomic_DNA"/>
</dbReference>
<dbReference type="SUPFAM" id="SSF51230">
    <property type="entry name" value="Single hybrid motif"/>
    <property type="match status" value="1"/>
</dbReference>
<protein>
    <submittedName>
        <fullName evidence="10">Acetyl/propionyl/methylcrotonyl-CoA carboxylase subunit alpha</fullName>
    </submittedName>
</protein>
<evidence type="ECO:0000259" key="7">
    <source>
        <dbReference type="PROSITE" id="PS50968"/>
    </source>
</evidence>
<dbReference type="Proteomes" id="UP000316416">
    <property type="component" value="Chromosome"/>
</dbReference>
<evidence type="ECO:0000256" key="5">
    <source>
        <dbReference type="ARBA" id="ARBA00023267"/>
    </source>
</evidence>
<reference evidence="10" key="1">
    <citation type="submission" date="2021-07" db="EMBL/GenBank/DDBJ databases">
        <title>Shewanella sp. YLB-07 whole genome sequence.</title>
        <authorList>
            <person name="Yu L."/>
        </authorList>
    </citation>
    <scope>NUCLEOTIDE SEQUENCE</scope>
    <source>
        <strain evidence="10">YLB-08</strain>
    </source>
</reference>
<feature type="domain" description="Lipoyl-binding" evidence="7">
    <location>
        <begin position="621"/>
        <end position="696"/>
    </location>
</feature>
<dbReference type="RefSeq" id="WP_142874484.1">
    <property type="nucleotide sequence ID" value="NZ_CP045503.2"/>
</dbReference>
<dbReference type="PROSITE" id="PS50979">
    <property type="entry name" value="BC"/>
    <property type="match status" value="1"/>
</dbReference>
<keyword evidence="11" id="KW-1185">Reference proteome</keyword>
<evidence type="ECO:0000256" key="4">
    <source>
        <dbReference type="ARBA" id="ARBA00022840"/>
    </source>
</evidence>
<dbReference type="InterPro" id="IPR011761">
    <property type="entry name" value="ATP-grasp"/>
</dbReference>
<dbReference type="PANTHER" id="PTHR18866:SF33">
    <property type="entry name" value="METHYLCROTONOYL-COA CARBOXYLASE SUBUNIT ALPHA, MITOCHONDRIAL-RELATED"/>
    <property type="match status" value="1"/>
</dbReference>
<comment type="cofactor">
    <cofactor evidence="1">
        <name>biotin</name>
        <dbReference type="ChEBI" id="CHEBI:57586"/>
    </cofactor>
</comment>
<keyword evidence="3 6" id="KW-0547">Nucleotide-binding</keyword>
<feature type="domain" description="ATP-grasp" evidence="8">
    <location>
        <begin position="125"/>
        <end position="322"/>
    </location>
</feature>
<evidence type="ECO:0000259" key="8">
    <source>
        <dbReference type="PROSITE" id="PS50975"/>
    </source>
</evidence>
<dbReference type="Pfam" id="PF02786">
    <property type="entry name" value="CPSase_L_D2"/>
    <property type="match status" value="1"/>
</dbReference>
<keyword evidence="2" id="KW-0436">Ligase</keyword>
<dbReference type="InterPro" id="IPR016185">
    <property type="entry name" value="PreATP-grasp_dom_sf"/>
</dbReference>
<evidence type="ECO:0000259" key="9">
    <source>
        <dbReference type="PROSITE" id="PS50979"/>
    </source>
</evidence>
<organism evidence="10 11">
    <name type="scientific">Shewanella eurypsychrophilus</name>
    <dbReference type="NCBI Taxonomy" id="2593656"/>
    <lineage>
        <taxon>Bacteria</taxon>
        <taxon>Pseudomonadati</taxon>
        <taxon>Pseudomonadota</taxon>
        <taxon>Gammaproteobacteria</taxon>
        <taxon>Alteromonadales</taxon>
        <taxon>Shewanellaceae</taxon>
        <taxon>Shewanella</taxon>
    </lineage>
</organism>
<dbReference type="Gene3D" id="2.40.50.100">
    <property type="match status" value="1"/>
</dbReference>
<dbReference type="InterPro" id="IPR005482">
    <property type="entry name" value="Biotin_COase_C"/>
</dbReference>
<sequence>MSSQSLIKKLLIANRGEIACRIIKTAKAMGVRTVALYSDADVDARHVALADESFYLGGSAPADSYLKADLILDIAKKSGAQAIHPGYGFLSENAEFARKCEQAGVIFVGPSSEAIDSMGSKSAAKDIMGAANVPLVPGYHGEGQDDDLLVKEANKMGFPLLIKAAFGGGGKGMRIVENSAEVLENIHSARREAISSFGNDKLLMERYLRQPRHVEVQVFADSHGHCIYLSDRDCSIQRRHQKVVEEAPAPGLSDALRIKMGDAAVAAAKAIDYCGAGTVEFLLDTDGSFYFMEMNTRLQVEHPVTEMVTGQDLVKWQLMVASGAQLPLSQDEVRIHGHSFEVRIYAEDPQNEFLPASGKLNFLREPEQSKFVRIDSGIRENDVISNFYDPMISKLIVWDETRPRALQRMVHSLQSYQISGLKHNIEFLAKITEHKAFSEANFSTDFIERYGDELIGRSPLQSQESASNDEQNALALAALYQLCARKVAAKACAINSHDPYSPWGTVSGFRLNSTSTHRISLLDDNHQVQHIDVSELLVAGQSVYQVNIDENTYTLKGELIDEILHAEIAVKKHNDNNNDTSAIKASGHKVKVPVSQVEDDFTLFINTTSYHYRAIQTELEEEQECLEDKLNAPMNGTIVTHLVQKGDAVTAGQGLMVMEAMKMEYTIESPFDGVVSAFFFEPGELVTDGTILLEVEPLEPTETEEKAEGKA</sequence>
<dbReference type="InterPro" id="IPR000089">
    <property type="entry name" value="Biotin_lipoyl"/>
</dbReference>
<dbReference type="InterPro" id="IPR005479">
    <property type="entry name" value="CPAse_ATP-bd"/>
</dbReference>
<dbReference type="InterPro" id="IPR050856">
    <property type="entry name" value="Biotin_carboxylase_complex"/>
</dbReference>
<evidence type="ECO:0000313" key="10">
    <source>
        <dbReference type="EMBL" id="QPG58864.1"/>
    </source>
</evidence>
<dbReference type="PANTHER" id="PTHR18866">
    <property type="entry name" value="CARBOXYLASE:PYRUVATE/ACETYL-COA/PROPIONYL-COA CARBOXYLASE"/>
    <property type="match status" value="1"/>
</dbReference>
<dbReference type="Gene3D" id="3.30.470.20">
    <property type="entry name" value="ATP-grasp fold, B domain"/>
    <property type="match status" value="1"/>
</dbReference>
<dbReference type="PROSITE" id="PS00866">
    <property type="entry name" value="CPSASE_1"/>
    <property type="match status" value="1"/>
</dbReference>
<dbReference type="PROSITE" id="PS00867">
    <property type="entry name" value="CPSASE_2"/>
    <property type="match status" value="1"/>
</dbReference>
<dbReference type="InterPro" id="IPR011764">
    <property type="entry name" value="Biotin_carboxylation_dom"/>
</dbReference>
<keyword evidence="5" id="KW-0092">Biotin</keyword>
<feature type="domain" description="Biotin carboxylation" evidence="9">
    <location>
        <begin position="6"/>
        <end position="452"/>
    </location>
</feature>
<evidence type="ECO:0000256" key="6">
    <source>
        <dbReference type="PROSITE-ProRule" id="PRU00409"/>
    </source>
</evidence>
<evidence type="ECO:0000256" key="1">
    <source>
        <dbReference type="ARBA" id="ARBA00001953"/>
    </source>
</evidence>
<dbReference type="Pfam" id="PF02785">
    <property type="entry name" value="Biotin_carb_C"/>
    <property type="match status" value="1"/>
</dbReference>
<dbReference type="Gene3D" id="3.30.700.40">
    <property type="match status" value="1"/>
</dbReference>
<dbReference type="SUPFAM" id="SSF52440">
    <property type="entry name" value="PreATP-grasp domain"/>
    <property type="match status" value="1"/>
</dbReference>
<name>A0ABX6V925_9GAMM</name>
<dbReference type="PROSITE" id="PS50968">
    <property type="entry name" value="BIOTINYL_LIPOYL"/>
    <property type="match status" value="1"/>
</dbReference>
<gene>
    <name evidence="10" type="ORF">FM038_016660</name>
</gene>
<dbReference type="Pfam" id="PF00364">
    <property type="entry name" value="Biotin_lipoyl"/>
    <property type="match status" value="1"/>
</dbReference>
<dbReference type="PROSITE" id="PS00188">
    <property type="entry name" value="BIOTIN"/>
    <property type="match status" value="1"/>
</dbReference>
<proteinExistence type="predicted"/>
<dbReference type="Pfam" id="PF00289">
    <property type="entry name" value="Biotin_carb_N"/>
    <property type="match status" value="1"/>
</dbReference>
<dbReference type="SUPFAM" id="SSF51246">
    <property type="entry name" value="Rudiment single hybrid motif"/>
    <property type="match status" value="1"/>
</dbReference>
<keyword evidence="4 6" id="KW-0067">ATP-binding</keyword>
<dbReference type="InterPro" id="IPR011053">
    <property type="entry name" value="Single_hybrid_motif"/>
</dbReference>
<dbReference type="InterPro" id="IPR001882">
    <property type="entry name" value="Biotin_BS"/>
</dbReference>
<accession>A0ABX6V925</accession>
<dbReference type="InterPro" id="IPR005481">
    <property type="entry name" value="BC-like_N"/>
</dbReference>
<dbReference type="SMART" id="SM00878">
    <property type="entry name" value="Biotin_carb_C"/>
    <property type="match status" value="1"/>
</dbReference>
<evidence type="ECO:0000313" key="11">
    <source>
        <dbReference type="Proteomes" id="UP000316416"/>
    </source>
</evidence>
<evidence type="ECO:0000256" key="3">
    <source>
        <dbReference type="ARBA" id="ARBA00022741"/>
    </source>
</evidence>
<dbReference type="InterPro" id="IPR011054">
    <property type="entry name" value="Rudment_hybrid_motif"/>
</dbReference>